<protein>
    <submittedName>
        <fullName evidence="3">Response regulator receiver protein</fullName>
    </submittedName>
</protein>
<feature type="domain" description="Response regulatory" evidence="2">
    <location>
        <begin position="6"/>
        <end position="134"/>
    </location>
</feature>
<dbReference type="Proteomes" id="UP000003688">
    <property type="component" value="Unassembled WGS sequence"/>
</dbReference>
<feature type="modified residue" description="4-aspartylphosphate" evidence="1">
    <location>
        <position position="67"/>
    </location>
</feature>
<dbReference type="InterPro" id="IPR052893">
    <property type="entry name" value="TCS_response_regulator"/>
</dbReference>
<proteinExistence type="predicted"/>
<dbReference type="SMART" id="SM00448">
    <property type="entry name" value="REC"/>
    <property type="match status" value="1"/>
</dbReference>
<accession>B9XE66</accession>
<dbReference type="InterPro" id="IPR011006">
    <property type="entry name" value="CheY-like_superfamily"/>
</dbReference>
<dbReference type="AlphaFoldDB" id="B9XE66"/>
<gene>
    <name evidence="3" type="ORF">Cflav_PD4620</name>
</gene>
<evidence type="ECO:0000259" key="2">
    <source>
        <dbReference type="PROSITE" id="PS50110"/>
    </source>
</evidence>
<comment type="caution">
    <text evidence="3">The sequence shown here is derived from an EMBL/GenBank/DDBJ whole genome shotgun (WGS) entry which is preliminary data.</text>
</comment>
<dbReference type="Pfam" id="PF00072">
    <property type="entry name" value="Response_reg"/>
    <property type="match status" value="1"/>
</dbReference>
<dbReference type="Gene3D" id="3.40.50.2300">
    <property type="match status" value="1"/>
</dbReference>
<dbReference type="EMBL" id="ABOX02000007">
    <property type="protein sequence ID" value="EEF61957.1"/>
    <property type="molecule type" value="Genomic_DNA"/>
</dbReference>
<evidence type="ECO:0000313" key="4">
    <source>
        <dbReference type="Proteomes" id="UP000003688"/>
    </source>
</evidence>
<dbReference type="RefSeq" id="WP_007414114.1">
    <property type="nucleotide sequence ID" value="NZ_ABOX02000007.1"/>
</dbReference>
<dbReference type="PANTHER" id="PTHR44520">
    <property type="entry name" value="RESPONSE REGULATOR RCP1-RELATED"/>
    <property type="match status" value="1"/>
</dbReference>
<keyword evidence="1" id="KW-0597">Phosphoprotein</keyword>
<evidence type="ECO:0000313" key="3">
    <source>
        <dbReference type="EMBL" id="EEF61957.1"/>
    </source>
</evidence>
<name>B9XE66_PEDPL</name>
<dbReference type="OrthoDB" id="192140at2"/>
<reference evidence="3 4" key="1">
    <citation type="journal article" date="2011" name="J. Bacteriol.">
        <title>Genome sequence of 'Pedosphaera parvula' Ellin514, an aerobic Verrucomicrobial isolate from pasture soil.</title>
        <authorList>
            <person name="Kant R."/>
            <person name="van Passel M.W."/>
            <person name="Sangwan P."/>
            <person name="Palva A."/>
            <person name="Lucas S."/>
            <person name="Copeland A."/>
            <person name="Lapidus A."/>
            <person name="Glavina Del Rio T."/>
            <person name="Dalin E."/>
            <person name="Tice H."/>
            <person name="Bruce D."/>
            <person name="Goodwin L."/>
            <person name="Pitluck S."/>
            <person name="Chertkov O."/>
            <person name="Larimer F.W."/>
            <person name="Land M.L."/>
            <person name="Hauser L."/>
            <person name="Brettin T.S."/>
            <person name="Detter J.C."/>
            <person name="Han S."/>
            <person name="de Vos W.M."/>
            <person name="Janssen P.H."/>
            <person name="Smidt H."/>
        </authorList>
    </citation>
    <scope>NUCLEOTIDE SEQUENCE [LARGE SCALE GENOMIC DNA]</scope>
    <source>
        <strain evidence="3 4">Ellin514</strain>
    </source>
</reference>
<dbReference type="InterPro" id="IPR001789">
    <property type="entry name" value="Sig_transdc_resp-reg_receiver"/>
</dbReference>
<dbReference type="STRING" id="320771.Cflav_PD4620"/>
<evidence type="ECO:0000256" key="1">
    <source>
        <dbReference type="PROSITE-ProRule" id="PRU00169"/>
    </source>
</evidence>
<dbReference type="GO" id="GO:0000160">
    <property type="term" value="P:phosphorelay signal transduction system"/>
    <property type="evidence" value="ECO:0007669"/>
    <property type="project" value="InterPro"/>
</dbReference>
<sequence>MTVPVEILFIEDYEPDVQFLFLLLKRHRISNKVHVINNGAEALDFIFCRDKHANRASEPLPAAIFLDIRIPKVDGFEILQQVKENPQTTHIPVIMMSGSTFPEQSERCKILGASACIQKPVKFEDLCSIFNQAGFSWLLIEHELVS</sequence>
<dbReference type="CDD" id="cd17557">
    <property type="entry name" value="REC_Rcp-like"/>
    <property type="match status" value="1"/>
</dbReference>
<dbReference type="SUPFAM" id="SSF52172">
    <property type="entry name" value="CheY-like"/>
    <property type="match status" value="1"/>
</dbReference>
<dbReference type="PANTHER" id="PTHR44520:SF1">
    <property type="entry name" value="TWO-COMPONENT SYSTEM REGULATORY PROTEIN"/>
    <property type="match status" value="1"/>
</dbReference>
<organism evidence="3 4">
    <name type="scientific">Pedosphaera parvula (strain Ellin514)</name>
    <dbReference type="NCBI Taxonomy" id="320771"/>
    <lineage>
        <taxon>Bacteria</taxon>
        <taxon>Pseudomonadati</taxon>
        <taxon>Verrucomicrobiota</taxon>
        <taxon>Pedosphaerae</taxon>
        <taxon>Pedosphaerales</taxon>
        <taxon>Pedosphaeraceae</taxon>
        <taxon>Pedosphaera</taxon>
    </lineage>
</organism>
<keyword evidence="4" id="KW-1185">Reference proteome</keyword>
<dbReference type="PROSITE" id="PS50110">
    <property type="entry name" value="RESPONSE_REGULATORY"/>
    <property type="match status" value="1"/>
</dbReference>